<dbReference type="PANTHER" id="PTHR43481:SF9">
    <property type="entry name" value="2-DEOXYGLUCOSE-6-PHOSPHATE PHOSPHATASE 1-RELATED"/>
    <property type="match status" value="1"/>
</dbReference>
<dbReference type="InterPro" id="IPR006439">
    <property type="entry name" value="HAD-SF_hydro_IA"/>
</dbReference>
<feature type="region of interest" description="Disordered" evidence="1">
    <location>
        <begin position="242"/>
        <end position="289"/>
    </location>
</feature>
<dbReference type="STRING" id="284811.Q75F51"/>
<dbReference type="Proteomes" id="UP000000591">
    <property type="component" value="Chromosome I"/>
</dbReference>
<dbReference type="InterPro" id="IPR051806">
    <property type="entry name" value="HAD-like_SPP"/>
</dbReference>
<dbReference type="EMBL" id="AE016814">
    <property type="protein sequence ID" value="AAS50243.1"/>
    <property type="molecule type" value="Genomic_DNA"/>
</dbReference>
<dbReference type="InParanoid" id="Q75F51"/>
<sequence>MCPITVDVCLFDLDGTIVDTTDAVEAAWQKVGRAHQVDAAKIRRNSHGRRASETFKQYFPDADNDAAVKEFEHALVSQSHYVGLIPGANDLLLTLDRPSGCNPGEVFRDNRWAIVTSATPSLARSWFNTLLKKVKPPKVFITSADVAKGKPDPEGYQKAKDQLADILGLNKDKVRAVVFEDSALGIRAAKAMGAIAVGITSTYSKDVLYRSGADYVVEDLAQVCVMQNGPDGITLEITGSMEKGTSDAVFEEDEEDEAGDETNDDDDDDDDYNEDEYYDNSDGDHGKGR</sequence>
<dbReference type="GO" id="GO:0003850">
    <property type="term" value="F:2-deoxyglucose-6-phosphatase activity"/>
    <property type="evidence" value="ECO:0000318"/>
    <property type="project" value="GO_Central"/>
</dbReference>
<dbReference type="SFLD" id="SFLDG01129">
    <property type="entry name" value="C1.5:_HAD__Beta-PGM__Phosphata"/>
    <property type="match status" value="1"/>
</dbReference>
<dbReference type="eggNOG" id="KOG2914">
    <property type="taxonomic scope" value="Eukaryota"/>
</dbReference>
<dbReference type="SUPFAM" id="SSF56784">
    <property type="entry name" value="HAD-like"/>
    <property type="match status" value="1"/>
</dbReference>
<dbReference type="OMA" id="NYEHRVR"/>
<gene>
    <name evidence="2" type="ORF">AGOS_AAL123W</name>
</gene>
<proteinExistence type="predicted"/>
<keyword evidence="3" id="KW-1185">Reference proteome</keyword>
<dbReference type="OrthoDB" id="40579at2759"/>
<dbReference type="InterPro" id="IPR036412">
    <property type="entry name" value="HAD-like_sf"/>
</dbReference>
<protein>
    <submittedName>
        <fullName evidence="2">AAL123Wp</fullName>
    </submittedName>
</protein>
<dbReference type="FunCoup" id="Q75F51">
    <property type="interactions" value="223"/>
</dbReference>
<dbReference type="GO" id="GO:0005975">
    <property type="term" value="P:carbohydrate metabolic process"/>
    <property type="evidence" value="ECO:0000318"/>
    <property type="project" value="GO_Central"/>
</dbReference>
<evidence type="ECO:0000313" key="3">
    <source>
        <dbReference type="Proteomes" id="UP000000591"/>
    </source>
</evidence>
<dbReference type="GeneID" id="4618461"/>
<evidence type="ECO:0000256" key="1">
    <source>
        <dbReference type="SAM" id="MobiDB-lite"/>
    </source>
</evidence>
<feature type="compositionally biased region" description="Acidic residues" evidence="1">
    <location>
        <begin position="249"/>
        <end position="281"/>
    </location>
</feature>
<dbReference type="AlphaFoldDB" id="Q75F51"/>
<dbReference type="RefSeq" id="NP_982419.1">
    <property type="nucleotide sequence ID" value="NM_207772.1"/>
</dbReference>
<dbReference type="Gene3D" id="1.10.150.240">
    <property type="entry name" value="Putative phosphatase, domain 2"/>
    <property type="match status" value="1"/>
</dbReference>
<dbReference type="PANTHER" id="PTHR43481">
    <property type="entry name" value="FRUCTOSE-1-PHOSPHATE PHOSPHATASE"/>
    <property type="match status" value="1"/>
</dbReference>
<dbReference type="InterPro" id="IPR023214">
    <property type="entry name" value="HAD_sf"/>
</dbReference>
<dbReference type="InterPro" id="IPR023198">
    <property type="entry name" value="PGP-like_dom2"/>
</dbReference>
<reference evidence="2 3" key="1">
    <citation type="journal article" date="2004" name="Science">
        <title>The Ashbya gossypii genome as a tool for mapping the ancient Saccharomyces cerevisiae genome.</title>
        <authorList>
            <person name="Dietrich F.S."/>
            <person name="Voegeli S."/>
            <person name="Brachat S."/>
            <person name="Lerch A."/>
            <person name="Gates K."/>
            <person name="Steiner S."/>
            <person name="Mohr C."/>
            <person name="Pohlmann R."/>
            <person name="Luedi P."/>
            <person name="Choi S."/>
            <person name="Wing R.A."/>
            <person name="Flavier A."/>
            <person name="Gaffney T.D."/>
            <person name="Philippsen P."/>
        </authorList>
    </citation>
    <scope>NUCLEOTIDE SEQUENCE [LARGE SCALE GENOMIC DNA]</scope>
    <source>
        <strain evidence="3">ATCC 10895 / CBS 109.51 / FGSC 9923 / NRRL Y-1056</strain>
    </source>
</reference>
<accession>Q75F51</accession>
<dbReference type="HOGENOM" id="CLU_045011_13_4_1"/>
<dbReference type="KEGG" id="ago:AGOS_AAL123W"/>
<dbReference type="SFLD" id="SFLDS00003">
    <property type="entry name" value="Haloacid_Dehalogenase"/>
    <property type="match status" value="1"/>
</dbReference>
<dbReference type="NCBIfam" id="TIGR01509">
    <property type="entry name" value="HAD-SF-IA-v3"/>
    <property type="match status" value="1"/>
</dbReference>
<dbReference type="Pfam" id="PF00702">
    <property type="entry name" value="Hydrolase"/>
    <property type="match status" value="1"/>
</dbReference>
<organism evidence="2 3">
    <name type="scientific">Eremothecium gossypii (strain ATCC 10895 / CBS 109.51 / FGSC 9923 / NRRL Y-1056)</name>
    <name type="common">Yeast</name>
    <name type="synonym">Ashbya gossypii</name>
    <dbReference type="NCBI Taxonomy" id="284811"/>
    <lineage>
        <taxon>Eukaryota</taxon>
        <taxon>Fungi</taxon>
        <taxon>Dikarya</taxon>
        <taxon>Ascomycota</taxon>
        <taxon>Saccharomycotina</taxon>
        <taxon>Saccharomycetes</taxon>
        <taxon>Saccharomycetales</taxon>
        <taxon>Saccharomycetaceae</taxon>
        <taxon>Eremothecium</taxon>
    </lineage>
</organism>
<evidence type="ECO:0000313" key="2">
    <source>
        <dbReference type="EMBL" id="AAS50243.1"/>
    </source>
</evidence>
<dbReference type="Gene3D" id="3.40.50.1000">
    <property type="entry name" value="HAD superfamily/HAD-like"/>
    <property type="match status" value="1"/>
</dbReference>
<name>Q75F51_EREGS</name>
<reference evidence="3" key="2">
    <citation type="journal article" date="2013" name="G3 (Bethesda)">
        <title>Genomes of Ashbya fungi isolated from insects reveal four mating-type loci, numerous translocations, lack of transposons, and distinct gene duplications.</title>
        <authorList>
            <person name="Dietrich F.S."/>
            <person name="Voegeli S."/>
            <person name="Kuo S."/>
            <person name="Philippsen P."/>
        </authorList>
    </citation>
    <scope>GENOME REANNOTATION</scope>
    <source>
        <strain evidence="3">ATCC 10895 / CBS 109.51 / FGSC 9923 / NRRL Y-1056</strain>
    </source>
</reference>